<dbReference type="InterPro" id="IPR036900">
    <property type="entry name" value="A-D-PHexomutase_C_sf"/>
</dbReference>
<feature type="non-terminal residue" evidence="2">
    <location>
        <position position="1"/>
    </location>
</feature>
<dbReference type="Pfam" id="PF00408">
    <property type="entry name" value="PGM_PMM_IV"/>
    <property type="match status" value="1"/>
</dbReference>
<dbReference type="EMBL" id="WNEG01000011">
    <property type="protein sequence ID" value="NMG82629.1"/>
    <property type="molecule type" value="Genomic_DNA"/>
</dbReference>
<proteinExistence type="predicted"/>
<sequence>AYQLKGEKVDTTDGLKVWYNDGWTLIRSSGTEPIIRIYCESKSRKRSEEMLTYFEGLVNEINTCQSTISPDNHIHSSFKIRTQ</sequence>
<dbReference type="AlphaFoldDB" id="A0A848D341"/>
<dbReference type="InterPro" id="IPR005843">
    <property type="entry name" value="A-D-PHexomutase_C"/>
</dbReference>
<comment type="caution">
    <text evidence="2">The sequence shown here is derived from an EMBL/GenBank/DDBJ whole genome shotgun (WGS) entry which is preliminary data.</text>
</comment>
<dbReference type="Gene3D" id="3.30.310.50">
    <property type="entry name" value="Alpha-D-phosphohexomutase, C-terminal domain"/>
    <property type="match status" value="1"/>
</dbReference>
<dbReference type="SUPFAM" id="SSF55957">
    <property type="entry name" value="Phosphoglucomutase, C-terminal domain"/>
    <property type="match status" value="1"/>
</dbReference>
<dbReference type="GO" id="GO:0016868">
    <property type="term" value="F:intramolecular phosphotransferase activity"/>
    <property type="evidence" value="ECO:0007669"/>
    <property type="project" value="InterPro"/>
</dbReference>
<evidence type="ECO:0000313" key="3">
    <source>
        <dbReference type="Proteomes" id="UP000606580"/>
    </source>
</evidence>
<evidence type="ECO:0000313" key="2">
    <source>
        <dbReference type="EMBL" id="NMG82629.1"/>
    </source>
</evidence>
<feature type="domain" description="Alpha-D-phosphohexomutase C-terminal" evidence="1">
    <location>
        <begin position="6"/>
        <end position="50"/>
    </location>
</feature>
<reference evidence="2" key="1">
    <citation type="journal article" date="2020" name="MBio">
        <title>'Candidatus Ethanoperedens,' a Thermophilic Genus of Archaea Mediating the Anaerobic Oxidation of Ethane.</title>
        <authorList>
            <person name="Hahn C.J."/>
            <person name="Laso-Perez R."/>
            <person name="Vulcano F."/>
            <person name="Vaziourakis K.M."/>
            <person name="Stokke R."/>
            <person name="Steen I.H."/>
            <person name="Teske A."/>
            <person name="Boetius A."/>
            <person name="Liebeke M."/>
            <person name="Amann R."/>
            <person name="Knittel K."/>
            <person name="Wegener G."/>
        </authorList>
    </citation>
    <scope>NUCLEOTIDE SEQUENCE</scope>
    <source>
        <strain evidence="2">GoM-Arc1-LC-WB58</strain>
    </source>
</reference>
<dbReference type="Proteomes" id="UP000606580">
    <property type="component" value="Unassembled WGS sequence"/>
</dbReference>
<gene>
    <name evidence="2" type="ORF">GIS02_00275</name>
</gene>
<protein>
    <recommendedName>
        <fullName evidence="1">Alpha-D-phosphohexomutase C-terminal domain-containing protein</fullName>
    </recommendedName>
</protein>
<name>A0A848D341_9EURY</name>
<organism evidence="2 3">
    <name type="scientific">Candidatus Ethanoperedens thermophilum</name>
    <dbReference type="NCBI Taxonomy" id="2766897"/>
    <lineage>
        <taxon>Archaea</taxon>
        <taxon>Methanobacteriati</taxon>
        <taxon>Methanobacteriota</taxon>
        <taxon>Stenosarchaea group</taxon>
        <taxon>Methanomicrobia</taxon>
        <taxon>Methanosarcinales</taxon>
        <taxon>Methanosarcinales incertae sedis</taxon>
        <taxon>GOM Arc I cluster</taxon>
        <taxon>Candidatus Ethanoperedens</taxon>
    </lineage>
</organism>
<accession>A0A848D341</accession>
<evidence type="ECO:0000259" key="1">
    <source>
        <dbReference type="Pfam" id="PF00408"/>
    </source>
</evidence>